<feature type="compositionally biased region" description="Basic residues" evidence="1">
    <location>
        <begin position="1"/>
        <end position="11"/>
    </location>
</feature>
<comment type="caution">
    <text evidence="2">The sequence shown here is derived from an EMBL/GenBank/DDBJ whole genome shotgun (WGS) entry which is preliminary data.</text>
</comment>
<keyword evidence="3" id="KW-1185">Reference proteome</keyword>
<evidence type="ECO:0000313" key="2">
    <source>
        <dbReference type="EMBL" id="KAG2234991.1"/>
    </source>
</evidence>
<dbReference type="Proteomes" id="UP000613177">
    <property type="component" value="Unassembled WGS sequence"/>
</dbReference>
<gene>
    <name evidence="2" type="ORF">INT48_000233</name>
</gene>
<accession>A0A8H7SV74</accession>
<name>A0A8H7SV74_9FUNG</name>
<evidence type="ECO:0000313" key="3">
    <source>
        <dbReference type="Proteomes" id="UP000613177"/>
    </source>
</evidence>
<protein>
    <submittedName>
        <fullName evidence="2">Uncharacterized protein</fullName>
    </submittedName>
</protein>
<dbReference type="EMBL" id="JAEPRE010000041">
    <property type="protein sequence ID" value="KAG2234991.1"/>
    <property type="molecule type" value="Genomic_DNA"/>
</dbReference>
<sequence length="219" mass="25266">MIAGLNRKRKNAGTPHENAMDKEVPNEYDPTDRKVGRPSKGGEALRAKRYYVKNHLLILQKRKLRRYILKVKKILSDNNYDVDAVKKGLDKSCHIYKLRDNKDADMDCILGAVNLGREDHYLSFLNEEADKKFNVESEYTADKKSQIEETFSNLANKHTCRLFQLATLLSAYLLLNYAKKQISKEDIDVEDVKKICLEIYEVNYNHLTGEELPEGLPSN</sequence>
<evidence type="ECO:0000256" key="1">
    <source>
        <dbReference type="SAM" id="MobiDB-lite"/>
    </source>
</evidence>
<feature type="compositionally biased region" description="Basic and acidic residues" evidence="1">
    <location>
        <begin position="18"/>
        <end position="35"/>
    </location>
</feature>
<proteinExistence type="predicted"/>
<dbReference type="AlphaFoldDB" id="A0A8H7SV74"/>
<organism evidence="2 3">
    <name type="scientific">Thamnidium elegans</name>
    <dbReference type="NCBI Taxonomy" id="101142"/>
    <lineage>
        <taxon>Eukaryota</taxon>
        <taxon>Fungi</taxon>
        <taxon>Fungi incertae sedis</taxon>
        <taxon>Mucoromycota</taxon>
        <taxon>Mucoromycotina</taxon>
        <taxon>Mucoromycetes</taxon>
        <taxon>Mucorales</taxon>
        <taxon>Mucorineae</taxon>
        <taxon>Mucoraceae</taxon>
        <taxon>Thamnidium</taxon>
    </lineage>
</organism>
<feature type="region of interest" description="Disordered" evidence="1">
    <location>
        <begin position="1"/>
        <end position="41"/>
    </location>
</feature>
<reference evidence="2" key="1">
    <citation type="submission" date="2021-01" db="EMBL/GenBank/DDBJ databases">
        <title>Metabolic potential, ecology and presence of endohyphal bacteria is reflected in genomic diversity of Mucoromycotina.</title>
        <authorList>
            <person name="Muszewska A."/>
            <person name="Okrasinska A."/>
            <person name="Steczkiewicz K."/>
            <person name="Drgas O."/>
            <person name="Orlowska M."/>
            <person name="Perlinska-Lenart U."/>
            <person name="Aleksandrzak-Piekarczyk T."/>
            <person name="Szatraj K."/>
            <person name="Zielenkiewicz U."/>
            <person name="Pilsyk S."/>
            <person name="Malc E."/>
            <person name="Mieczkowski P."/>
            <person name="Kruszewska J.S."/>
            <person name="Biernat P."/>
            <person name="Pawlowska J."/>
        </authorList>
    </citation>
    <scope>NUCLEOTIDE SEQUENCE</scope>
    <source>
        <strain evidence="2">WA0000018081</strain>
    </source>
</reference>